<dbReference type="InterPro" id="IPR046358">
    <property type="entry name" value="Flagellin_C"/>
</dbReference>
<protein>
    <submittedName>
        <fullName evidence="2">Flagellar hook-associated protein 3 FlgL</fullName>
    </submittedName>
</protein>
<keyword evidence="2" id="KW-0966">Cell projection</keyword>
<evidence type="ECO:0000313" key="3">
    <source>
        <dbReference type="Proteomes" id="UP000199478"/>
    </source>
</evidence>
<dbReference type="Proteomes" id="UP000199478">
    <property type="component" value="Unassembled WGS sequence"/>
</dbReference>
<name>A0A1I6HC83_9RHOB</name>
<dbReference type="EMBL" id="FOYP01000002">
    <property type="protein sequence ID" value="SFR51970.1"/>
    <property type="molecule type" value="Genomic_DNA"/>
</dbReference>
<keyword evidence="2" id="KW-0282">Flagellum</keyword>
<keyword evidence="2" id="KW-0969">Cilium</keyword>
<sequence>MPVNPVGDMARQFISMRNGSAIKADLSNLAQSLSTGRVTDIVQHLGGDTARYSGINHSLALLDSYAATASETGHSLGQMQTMLGQMQAAGDATSSQLLLISDSSNENQVTEAARAARSTFDTMVNLLNARVAERSLFGGAEVASAPLANAADMIASIQAAIGGATGQAAISAAVDTWFNDPLGGFATMGYEGDTGPAVQKRISENTTLTIDVRADDPALKSTLKSAALAAVTHEMPGLAVGTRSGLLQEAGIGLFGATSGLVAVQARIGFAEESVGREQAEISAQITALEIAKNDHVSADPFDTASRLQAMQLQLETHYAVTARLSRLSLLSHM</sequence>
<proteinExistence type="predicted"/>
<evidence type="ECO:0000259" key="1">
    <source>
        <dbReference type="Pfam" id="PF00700"/>
    </source>
</evidence>
<evidence type="ECO:0000313" key="2">
    <source>
        <dbReference type="EMBL" id="SFR51970.1"/>
    </source>
</evidence>
<accession>A0A1I6HC83</accession>
<dbReference type="Pfam" id="PF00700">
    <property type="entry name" value="Flagellin_C"/>
    <property type="match status" value="1"/>
</dbReference>
<dbReference type="SUPFAM" id="SSF64518">
    <property type="entry name" value="Phase 1 flagellin"/>
    <property type="match status" value="1"/>
</dbReference>
<feature type="domain" description="Flagellin C-terminal" evidence="1">
    <location>
        <begin position="259"/>
        <end position="332"/>
    </location>
</feature>
<dbReference type="RefSeq" id="WP_242651049.1">
    <property type="nucleotide sequence ID" value="NZ_FOYP01000002.1"/>
</dbReference>
<gene>
    <name evidence="2" type="ORF">SAMN04488005_2493</name>
</gene>
<reference evidence="3" key="1">
    <citation type="submission" date="2016-10" db="EMBL/GenBank/DDBJ databases">
        <authorList>
            <person name="Varghese N."/>
            <person name="Submissions S."/>
        </authorList>
    </citation>
    <scope>NUCLEOTIDE SEQUENCE [LARGE SCALE GENOMIC DNA]</scope>
    <source>
        <strain evidence="3">DSM 26879</strain>
    </source>
</reference>
<keyword evidence="3" id="KW-1185">Reference proteome</keyword>
<dbReference type="STRING" id="390270.SAMN04488005_2493"/>
<organism evidence="2 3">
    <name type="scientific">Yoonia tamlensis</name>
    <dbReference type="NCBI Taxonomy" id="390270"/>
    <lineage>
        <taxon>Bacteria</taxon>
        <taxon>Pseudomonadati</taxon>
        <taxon>Pseudomonadota</taxon>
        <taxon>Alphaproteobacteria</taxon>
        <taxon>Rhodobacterales</taxon>
        <taxon>Paracoccaceae</taxon>
        <taxon>Yoonia</taxon>
    </lineage>
</organism>
<dbReference type="AlphaFoldDB" id="A0A1I6HC83"/>